<feature type="compositionally biased region" description="Polar residues" evidence="2">
    <location>
        <begin position="494"/>
        <end position="534"/>
    </location>
</feature>
<feature type="compositionally biased region" description="Polar residues" evidence="2">
    <location>
        <begin position="405"/>
        <end position="416"/>
    </location>
</feature>
<keyword evidence="4" id="KW-1185">Reference proteome</keyword>
<dbReference type="AlphaFoldDB" id="A0A1Y1S9J5"/>
<dbReference type="VEuPathDB" id="MicrosporidiaDB:ECANGB1_29"/>
<feature type="compositionally biased region" description="Basic and acidic residues" evidence="2">
    <location>
        <begin position="391"/>
        <end position="404"/>
    </location>
</feature>
<name>A0A1Y1S9J5_9MICR</name>
<keyword evidence="1" id="KW-0175">Coiled coil</keyword>
<feature type="coiled-coil region" evidence="1">
    <location>
        <begin position="131"/>
        <end position="164"/>
    </location>
</feature>
<feature type="compositionally biased region" description="Low complexity" evidence="2">
    <location>
        <begin position="330"/>
        <end position="341"/>
    </location>
</feature>
<evidence type="ECO:0000313" key="4">
    <source>
        <dbReference type="Proteomes" id="UP000192639"/>
    </source>
</evidence>
<feature type="compositionally biased region" description="Polar residues" evidence="2">
    <location>
        <begin position="375"/>
        <end position="389"/>
    </location>
</feature>
<accession>A0A1Y1S9J5</accession>
<dbReference type="Proteomes" id="UP000192639">
    <property type="component" value="Unassembled WGS sequence"/>
</dbReference>
<feature type="compositionally biased region" description="Polar residues" evidence="2">
    <location>
        <begin position="346"/>
        <end position="366"/>
    </location>
</feature>
<dbReference type="OrthoDB" id="2196207at2759"/>
<sequence>MFNFFGGLYRKLKNSIYRDQYKKAYGDIIYRLRKTTPLTLQDIENIQNAMYTLHGERDYVRRKFRQLKNAIEYRQKVGDTKMIKNDVSYVVNGELTRGEVDSAEEEMYFTKRNTENKTGCIEPKHDKSKCIKCLEKQIRVELQRKMELENRAQQENKVKRMKKAKARNINRFTTLNEKLGLPTIIGKAVGDEYFDMDDLDSDEKLAYEEWNKNKNKTRVEEPKKEEITNPFGEIKASESFGADLSRNAAFGNTNSKVTEHKEPKLLDKDKGASSSFNGFTKTTKPTMLGELGSSNNTLTSNDFGGTNNPFSLTSGSFGKADKSTTKSTTGGFNNKNPFGNPMLADENNSIQTTVSEKPKESNTNTTEKSELKNNPFGNQQSSATTSNKFTLVDDEKKSETEPNKTESIFNNKTVESGTDKNGIFGFMKSDNKSTSNTPGFGAATTNPFNSTTTNPFNSTSNELPEKSTSLFDTTDKNTFGFSSQPTKRKVTEINPPTNFSNQNPFQQSETATNKTPQSSQNALVNNPFDINNMQPAPENAPSSFIGFGENNPFMNPKDTDDTSNASFTGRKRARRRK</sequence>
<feature type="compositionally biased region" description="Polar residues" evidence="2">
    <location>
        <begin position="466"/>
        <end position="485"/>
    </location>
</feature>
<reference evidence="3 4" key="1">
    <citation type="journal article" date="2017" name="Environ. Microbiol.">
        <title>Decay of the glycolytic pathway and adaptation to intranuclear parasitism within Enterocytozoonidae microsporidia.</title>
        <authorList>
            <person name="Wiredu Boakye D."/>
            <person name="Jaroenlak P."/>
            <person name="Prachumwat A."/>
            <person name="Williams T.A."/>
            <person name="Bateman K.S."/>
            <person name="Itsathitphaisarn O."/>
            <person name="Sritunyalucksana K."/>
            <person name="Paszkiewicz K.H."/>
            <person name="Moore K.A."/>
            <person name="Stentiford G.D."/>
            <person name="Williams B.A."/>
        </authorList>
    </citation>
    <scope>NUCLEOTIDE SEQUENCE [LARGE SCALE GENOMIC DNA]</scope>
    <source>
        <strain evidence="3 4">GB1</strain>
    </source>
</reference>
<feature type="compositionally biased region" description="Low complexity" evidence="2">
    <location>
        <begin position="444"/>
        <end position="461"/>
    </location>
</feature>
<feature type="compositionally biased region" description="Polar residues" evidence="2">
    <location>
        <begin position="272"/>
        <end position="281"/>
    </location>
</feature>
<gene>
    <name evidence="3" type="ORF">ECANGB1_29</name>
</gene>
<evidence type="ECO:0000256" key="1">
    <source>
        <dbReference type="SAM" id="Coils"/>
    </source>
</evidence>
<evidence type="ECO:0000256" key="2">
    <source>
        <dbReference type="SAM" id="MobiDB-lite"/>
    </source>
</evidence>
<proteinExistence type="predicted"/>
<evidence type="ECO:0000313" key="3">
    <source>
        <dbReference type="EMBL" id="ORD94726.1"/>
    </source>
</evidence>
<feature type="region of interest" description="Disordered" evidence="2">
    <location>
        <begin position="314"/>
        <end position="577"/>
    </location>
</feature>
<feature type="compositionally biased region" description="Basic and acidic residues" evidence="2">
    <location>
        <begin position="257"/>
        <end position="271"/>
    </location>
</feature>
<protein>
    <submittedName>
        <fullName evidence="3">Uncharacterized protein</fullName>
    </submittedName>
</protein>
<comment type="caution">
    <text evidence="3">The sequence shown here is derived from an EMBL/GenBank/DDBJ whole genome shotgun (WGS) entry which is preliminary data.</text>
</comment>
<feature type="region of interest" description="Disordered" evidence="2">
    <location>
        <begin position="246"/>
        <end position="281"/>
    </location>
</feature>
<organism evidence="3 4">
    <name type="scientific">Enterospora canceri</name>
    <dbReference type="NCBI Taxonomy" id="1081671"/>
    <lineage>
        <taxon>Eukaryota</taxon>
        <taxon>Fungi</taxon>
        <taxon>Fungi incertae sedis</taxon>
        <taxon>Microsporidia</taxon>
        <taxon>Enterocytozoonidae</taxon>
        <taxon>Enterospora</taxon>
    </lineage>
</organism>
<dbReference type="EMBL" id="LWDP01000010">
    <property type="protein sequence ID" value="ORD94726.1"/>
    <property type="molecule type" value="Genomic_DNA"/>
</dbReference>